<evidence type="ECO:0000313" key="2">
    <source>
        <dbReference type="EMBL" id="CAB4836980.1"/>
    </source>
</evidence>
<protein>
    <submittedName>
        <fullName evidence="2">Unannotated protein</fullName>
    </submittedName>
</protein>
<evidence type="ECO:0000256" key="1">
    <source>
        <dbReference type="SAM" id="Coils"/>
    </source>
</evidence>
<sequence length="443" mass="49069">MRVITATGAIEVPEAIRLADEYRAVRSRIAALEERVAVGEGGMVSVKGRLDQARARFAAAEAKLLPATTNAEDIVALERAHDSALEAERRVSGLFGSRWRKQLDDALAVEQVVLDRLGYPTWSAFIMGARMLDSTAENKRQLEHARRELEDIERVRARVMAKLGDNVEFCAYFDRLERLQEAAHAIVGDVDDVEAALRALRVDPGPRSMTVEQARDNLASSLLAVGFGIETHATLEDLQGTALTWLDEVHQISWLHSQLEADAKHCAQELDEARETLERIQLVGAVDEIDGFGADRLYTAREDVARAEECMWRHRDALIRVAQLVAESERVMELAYTAATDDERDEAGEAGPMPSRVEALTAVLEERINELREAGTEGSIPLVLDDAFAGLPSTERAELLGWLEGYSLFLQVIYLTDGPEVVAWAEGRTTPRIRVVRGEGFFG</sequence>
<accession>A0A6J7AW99</accession>
<keyword evidence="1" id="KW-0175">Coiled coil</keyword>
<feature type="coiled-coil region" evidence="1">
    <location>
        <begin position="256"/>
        <end position="283"/>
    </location>
</feature>
<organism evidence="2">
    <name type="scientific">freshwater metagenome</name>
    <dbReference type="NCBI Taxonomy" id="449393"/>
    <lineage>
        <taxon>unclassified sequences</taxon>
        <taxon>metagenomes</taxon>
        <taxon>ecological metagenomes</taxon>
    </lineage>
</organism>
<name>A0A6J7AW99_9ZZZZ</name>
<proteinExistence type="predicted"/>
<feature type="coiled-coil region" evidence="1">
    <location>
        <begin position="132"/>
        <end position="162"/>
    </location>
</feature>
<feature type="coiled-coil region" evidence="1">
    <location>
        <begin position="15"/>
        <end position="63"/>
    </location>
</feature>
<dbReference type="AlphaFoldDB" id="A0A6J7AW99"/>
<gene>
    <name evidence="2" type="ORF">UFOPK3139_03428</name>
</gene>
<reference evidence="2" key="1">
    <citation type="submission" date="2020-05" db="EMBL/GenBank/DDBJ databases">
        <authorList>
            <person name="Chiriac C."/>
            <person name="Salcher M."/>
            <person name="Ghai R."/>
            <person name="Kavagutti S V."/>
        </authorList>
    </citation>
    <scope>NUCLEOTIDE SEQUENCE</scope>
</reference>
<dbReference type="EMBL" id="CAFABA010000280">
    <property type="protein sequence ID" value="CAB4836980.1"/>
    <property type="molecule type" value="Genomic_DNA"/>
</dbReference>